<proteinExistence type="predicted"/>
<gene>
    <name evidence="3" type="ORF">CTEST_00235</name>
</gene>
<accession>A0A0G3H8M2</accession>
<keyword evidence="4" id="KW-1185">Reference proteome</keyword>
<feature type="domain" description="PucR C-terminal helix-turn-helix" evidence="1">
    <location>
        <begin position="329"/>
        <end position="387"/>
    </location>
</feature>
<dbReference type="Pfam" id="PF14361">
    <property type="entry name" value="RsbRD_N"/>
    <property type="match status" value="1"/>
</dbReference>
<organism evidence="3 4">
    <name type="scientific">Corynebacterium testudinoris</name>
    <dbReference type="NCBI Taxonomy" id="136857"/>
    <lineage>
        <taxon>Bacteria</taxon>
        <taxon>Bacillati</taxon>
        <taxon>Actinomycetota</taxon>
        <taxon>Actinomycetes</taxon>
        <taxon>Mycobacteriales</taxon>
        <taxon>Corynebacteriaceae</taxon>
        <taxon>Corynebacterium</taxon>
    </lineage>
</organism>
<dbReference type="Pfam" id="PF13556">
    <property type="entry name" value="HTH_30"/>
    <property type="match status" value="1"/>
</dbReference>
<dbReference type="STRING" id="136857.CTEST_00235"/>
<evidence type="ECO:0000259" key="1">
    <source>
        <dbReference type="Pfam" id="PF13556"/>
    </source>
</evidence>
<dbReference type="PANTHER" id="PTHR33744">
    <property type="entry name" value="CARBOHYDRATE DIACID REGULATOR"/>
    <property type="match status" value="1"/>
</dbReference>
<name>A0A0G3H8M2_9CORY</name>
<dbReference type="KEGG" id="cted:CTEST_00235"/>
<evidence type="ECO:0000313" key="3">
    <source>
        <dbReference type="EMBL" id="AKK07517.1"/>
    </source>
</evidence>
<evidence type="ECO:0000259" key="2">
    <source>
        <dbReference type="Pfam" id="PF14361"/>
    </source>
</evidence>
<dbReference type="EMBL" id="CP011545">
    <property type="protein sequence ID" value="AKK07517.1"/>
    <property type="molecule type" value="Genomic_DNA"/>
</dbReference>
<reference evidence="3 4" key="1">
    <citation type="journal article" date="2015" name="Genome Announc.">
        <title>Complete Genome Sequence of the Type Strain Corynebacterium testudinoris DSM 44614, Recovered from Necrotic Lesions in the Mouth of a Tortoise.</title>
        <authorList>
            <person name="Ruckert C."/>
            <person name="Kriete M."/>
            <person name="Jaenicke S."/>
            <person name="Winkler A."/>
            <person name="Tauch A."/>
        </authorList>
    </citation>
    <scope>NUCLEOTIDE SEQUENCE [LARGE SCALE GENOMIC DNA]</scope>
    <source>
        <strain evidence="3 4">DSM 44614</strain>
    </source>
</reference>
<dbReference type="RefSeq" id="WP_047252021.1">
    <property type="nucleotide sequence ID" value="NZ_CP011545.1"/>
</dbReference>
<dbReference type="InterPro" id="IPR025751">
    <property type="entry name" value="RsbRD_N_dom"/>
</dbReference>
<sequence length="394" mass="43090">MTDRSVAETTVGQGPRWHALLETLRTEDDAVIEGTVSRLQETVPGYEMVNREALAASARRNIALSIRIIRAGVDPRPDEVPEADALANERMGQGVPLGSVLSGFRISMINILRRLIEMAPDFDVPSDEVVECSALLWSLGDVFSSRATSVYRDREIARAVADEARRSEWIGKAVSEDRDISELLWGAAMYNVPTDVPLRVLAAPTHAEEGPGAANSLCEWAQRAGVRLITSVQSSVIVGIVIGEIDDEAVEPETTVGVGQPERLENLARSFHAASLALRAAESLGRRGVVDVESLSWRLGVHASPETTELLRERYIAPLEHAGAFRLELLESVRAYLDNRMNIPAAARSIPVHVNTLRYRLRRFEELTGADLGDVDGLIEVSWALAAEGRSPHL</sequence>
<dbReference type="InterPro" id="IPR025736">
    <property type="entry name" value="PucR_C-HTH_dom"/>
</dbReference>
<dbReference type="InterPro" id="IPR042070">
    <property type="entry name" value="PucR_C-HTH_sf"/>
</dbReference>
<dbReference type="PATRIC" id="fig|136857.5.peg.44"/>
<dbReference type="Proteomes" id="UP000035540">
    <property type="component" value="Chromosome"/>
</dbReference>
<protein>
    <submittedName>
        <fullName evidence="3">PucR C-terminal helix-turn-helix domain</fullName>
    </submittedName>
</protein>
<dbReference type="InterPro" id="IPR051448">
    <property type="entry name" value="CdaR-like_regulators"/>
</dbReference>
<dbReference type="Gene3D" id="1.10.10.2840">
    <property type="entry name" value="PucR C-terminal helix-turn-helix domain"/>
    <property type="match status" value="1"/>
</dbReference>
<evidence type="ECO:0000313" key="4">
    <source>
        <dbReference type="Proteomes" id="UP000035540"/>
    </source>
</evidence>
<dbReference type="PANTHER" id="PTHR33744:SF7">
    <property type="entry name" value="PUCR FAMILY TRANSCRIPTIONAL REGULATOR"/>
    <property type="match status" value="1"/>
</dbReference>
<feature type="domain" description="RsbT co-antagonist protein RsbRD N-terminal" evidence="2">
    <location>
        <begin position="29"/>
        <end position="166"/>
    </location>
</feature>
<dbReference type="AlphaFoldDB" id="A0A0G3H8M2"/>
<reference evidence="4" key="2">
    <citation type="submission" date="2015-05" db="EMBL/GenBank/DDBJ databases">
        <title>Complete genome sequence of Corynebacterium testudinoris DSM 44614, recovered from necrotic lesions in the mouth of a tortoise.</title>
        <authorList>
            <person name="Ruckert C."/>
            <person name="Albersmeier A."/>
            <person name="Winkler A."/>
            <person name="Tauch A."/>
        </authorList>
    </citation>
    <scope>NUCLEOTIDE SEQUENCE [LARGE SCALE GENOMIC DNA]</scope>
    <source>
        <strain evidence="4">DSM 44614</strain>
    </source>
</reference>
<dbReference type="OrthoDB" id="3190266at2"/>